<dbReference type="Pfam" id="PF22679">
    <property type="entry name" value="T1R_D3-like"/>
    <property type="match status" value="1"/>
</dbReference>
<keyword evidence="4 10" id="KW-0547">Nucleotide-binding</keyword>
<dbReference type="NCBIfam" id="TIGR00348">
    <property type="entry name" value="hsdR"/>
    <property type="match status" value="1"/>
</dbReference>
<keyword evidence="7 10" id="KW-0378">Hydrolase</keyword>
<evidence type="ECO:0000256" key="2">
    <source>
        <dbReference type="ARBA" id="ARBA00008598"/>
    </source>
</evidence>
<dbReference type="PANTHER" id="PTHR30195">
    <property type="entry name" value="TYPE I SITE-SPECIFIC DEOXYRIBONUCLEASE PROTEIN SUBUNIT M AND R"/>
    <property type="match status" value="1"/>
</dbReference>
<dbReference type="CDD" id="cd18800">
    <property type="entry name" value="SF2_C_EcoR124I-like"/>
    <property type="match status" value="1"/>
</dbReference>
<keyword evidence="5 10" id="KW-0680">Restriction system</keyword>
<feature type="domain" description="Helicase ATP-binding" evidence="11">
    <location>
        <begin position="268"/>
        <end position="435"/>
    </location>
</feature>
<evidence type="ECO:0000313" key="12">
    <source>
        <dbReference type="EMBL" id="AKQ68168.1"/>
    </source>
</evidence>
<comment type="function">
    <text evidence="10">Subunit R is required for both nuclease and ATPase activities, but not for modification.</text>
</comment>
<keyword evidence="6" id="KW-0255">Endonuclease</keyword>
<comment type="catalytic activity">
    <reaction evidence="1 10">
        <text>Endonucleolytic cleavage of DNA to give random double-stranded fragments with terminal 5'-phosphates, ATP is simultaneously hydrolyzed.</text>
        <dbReference type="EC" id="3.1.21.3"/>
    </reaction>
</comment>
<gene>
    <name evidence="12" type="ORF">A176_005080</name>
</gene>
<dbReference type="Gene3D" id="3.90.1570.50">
    <property type="match status" value="1"/>
</dbReference>
<evidence type="ECO:0000256" key="10">
    <source>
        <dbReference type="RuleBase" id="RU364115"/>
    </source>
</evidence>
<dbReference type="GO" id="GO:0005524">
    <property type="term" value="F:ATP binding"/>
    <property type="evidence" value="ECO:0007669"/>
    <property type="project" value="UniProtKB-KW"/>
</dbReference>
<evidence type="ECO:0000256" key="3">
    <source>
        <dbReference type="ARBA" id="ARBA00022722"/>
    </source>
</evidence>
<evidence type="ECO:0000256" key="7">
    <source>
        <dbReference type="ARBA" id="ARBA00022801"/>
    </source>
</evidence>
<comment type="subunit">
    <text evidence="10">The type I restriction/modification system is composed of three polypeptides R, M and S.</text>
</comment>
<dbReference type="PROSITE" id="PS51192">
    <property type="entry name" value="HELICASE_ATP_BIND_1"/>
    <property type="match status" value="1"/>
</dbReference>
<protein>
    <recommendedName>
        <fullName evidence="10">Type I restriction enzyme endonuclease subunit</fullName>
        <shortName evidence="10">R protein</shortName>
        <ecNumber evidence="10">3.1.21.3</ecNumber>
    </recommendedName>
</protein>
<dbReference type="InterPro" id="IPR055180">
    <property type="entry name" value="HsdR_RecA-like_helicase_dom_2"/>
</dbReference>
<dbReference type="GO" id="GO:0003677">
    <property type="term" value="F:DNA binding"/>
    <property type="evidence" value="ECO:0007669"/>
    <property type="project" value="UniProtKB-KW"/>
</dbReference>
<dbReference type="InterPro" id="IPR007409">
    <property type="entry name" value="Restrct_endonuc_type1_HsdR_N"/>
</dbReference>
<dbReference type="GO" id="GO:0004386">
    <property type="term" value="F:helicase activity"/>
    <property type="evidence" value="ECO:0007669"/>
    <property type="project" value="UniProtKB-KW"/>
</dbReference>
<keyword evidence="13" id="KW-1185">Reference proteome</keyword>
<dbReference type="InterPro" id="IPR051268">
    <property type="entry name" value="Type-I_R_enzyme_R_subunit"/>
</dbReference>
<evidence type="ECO:0000256" key="5">
    <source>
        <dbReference type="ARBA" id="ARBA00022747"/>
    </source>
</evidence>
<evidence type="ECO:0000256" key="8">
    <source>
        <dbReference type="ARBA" id="ARBA00022840"/>
    </source>
</evidence>
<dbReference type="CDD" id="cd22332">
    <property type="entry name" value="HsdR_N"/>
    <property type="match status" value="1"/>
</dbReference>
<dbReference type="PATRIC" id="fig|1297742.4.peg.5125"/>
<dbReference type="STRING" id="1297742.A176_005080"/>
<dbReference type="SUPFAM" id="SSF52540">
    <property type="entry name" value="P-loop containing nucleoside triphosphate hydrolases"/>
    <property type="match status" value="1"/>
</dbReference>
<keyword evidence="9 10" id="KW-0238">DNA-binding</keyword>
<dbReference type="GO" id="GO:0009035">
    <property type="term" value="F:type I site-specific deoxyribonuclease activity"/>
    <property type="evidence" value="ECO:0007669"/>
    <property type="project" value="UniProtKB-EC"/>
</dbReference>
<dbReference type="GO" id="GO:0009307">
    <property type="term" value="P:DNA restriction-modification system"/>
    <property type="evidence" value="ECO:0007669"/>
    <property type="project" value="UniProtKB-KW"/>
</dbReference>
<dbReference type="Gene3D" id="3.40.50.300">
    <property type="entry name" value="P-loop containing nucleotide triphosphate hydrolases"/>
    <property type="match status" value="2"/>
</dbReference>
<organism evidence="12 13">
    <name type="scientific">Pseudomyxococcus hansupus</name>
    <dbReference type="NCBI Taxonomy" id="1297742"/>
    <lineage>
        <taxon>Bacteria</taxon>
        <taxon>Pseudomonadati</taxon>
        <taxon>Myxococcota</taxon>
        <taxon>Myxococcia</taxon>
        <taxon>Myxococcales</taxon>
        <taxon>Cystobacterineae</taxon>
        <taxon>Myxococcaceae</taxon>
        <taxon>Pseudomyxococcus</taxon>
    </lineage>
</organism>
<dbReference type="SMART" id="SM00487">
    <property type="entry name" value="DEXDc"/>
    <property type="match status" value="1"/>
</dbReference>
<evidence type="ECO:0000256" key="1">
    <source>
        <dbReference type="ARBA" id="ARBA00000851"/>
    </source>
</evidence>
<dbReference type="InterPro" id="IPR014001">
    <property type="entry name" value="Helicase_ATP-bd"/>
</dbReference>
<dbReference type="EMBL" id="CP012109">
    <property type="protein sequence ID" value="AKQ68168.1"/>
    <property type="molecule type" value="Genomic_DNA"/>
</dbReference>
<dbReference type="Pfam" id="PF18766">
    <property type="entry name" value="SWI2_SNF2"/>
    <property type="match status" value="1"/>
</dbReference>
<dbReference type="InterPro" id="IPR040980">
    <property type="entry name" value="SWI2_SNF2"/>
</dbReference>
<accession>A0A0H4X2S0</accession>
<dbReference type="InterPro" id="IPR027417">
    <property type="entry name" value="P-loop_NTPase"/>
</dbReference>
<dbReference type="InterPro" id="IPR004473">
    <property type="entry name" value="Restrct_endonuc_typeI_HsdR"/>
</dbReference>
<dbReference type="Pfam" id="PF04313">
    <property type="entry name" value="HSDR_N"/>
    <property type="match status" value="1"/>
</dbReference>
<keyword evidence="8 10" id="KW-0067">ATP-binding</keyword>
<evidence type="ECO:0000256" key="6">
    <source>
        <dbReference type="ARBA" id="ARBA00022759"/>
    </source>
</evidence>
<dbReference type="OrthoDB" id="9758243at2"/>
<dbReference type="EC" id="3.1.21.3" evidence="10"/>
<sequence>MSTLKISEAGTVQFPMVKHAVEIGWEPLTPESAKEKRGGDAGMLFRDELATKLAAFNPWMSPDAIRSVIETLDAIPPTIEGNRDMLAWLRGERQWYDEEEKRHRAVKLVDFESTSANSFHVTWEWVIKPTGRPKGNRADMMFVINGVPVCIVEHKNPKDGDAIERAVKQLRRYELETPELIGSPQLFNVTHLLDYWYGVTWNANRRDMARWKQTREESYRFAVQAFFERTDFLRTLQHWILFYVQDSETRKSVLRQHQQRAINAIVDRCADSKKTRALVWHTQGSGKTFSLLTSARLILENKDRFKNATVLLVVDRTELEGQLKGWVERLLGEMQKQDIATKRANSKAELQRLLDSDFRGLIVAMIHKFEEIRKDSCLRDNVYVFIDEAHRSVAKDLGTYLMAAVPNATIIGFTGTPIARNSQGEGTFKIFGTQDELGYLDKYSIAESIADETTLPIKHVMAPSEMAAPVDLLDKEFFDLAAAEGITDIEELNKVLDRAVGLRTFLAADERIENVAKFVAEHFKENVLPLHYKAFVVAVSREACAKYKRAFDKILPPEWTEAVYTENAADAIDRPLVAKLQLSEEREEDVRLLFKKADKGPKILIVTDKLLTGYDAPLLYCMYLDKPMRDHVLLQAIARVNRPYVDVEGVQKRIGLVIDFVGVLRELKKALRFDSSDVSEVIEDLDVLMADFKTKIGKATTEYLEAGEGGSADERLEKIVYGKFLDPAVRKVFFEAYKEIESLWEILSPSPELRDHIKTFKGLAQLYAAVRNAYSDKVGFVADLAYKTRRLIEENATQAGLGRLTKSITFDVKTLESLKGGDGPDEGKVFNLVRGLQKDIDDDPSAAPVLNPLKERADRILKDLESRKIDGLAAMDLLAALAAEKDAAIKSAKASGLSTRAFSVFWVLRDDAALKQSSVSPMDLAKEAEALLARFPNAVVNADEQRRLRAGLYRPLLALQKDERSRVVDVVVATLLAE</sequence>
<proteinExistence type="inferred from homology"/>
<dbReference type="REBASE" id="116541">
    <property type="entry name" value="Msp436IP"/>
</dbReference>
<evidence type="ECO:0000259" key="11">
    <source>
        <dbReference type="PROSITE" id="PS51192"/>
    </source>
</evidence>
<reference evidence="12 13" key="1">
    <citation type="journal article" date="2016" name="PLoS ONE">
        <title>Complete Genome Sequence and Comparative Genomics of a Novel Myxobacterium Myxococcus hansupus.</title>
        <authorList>
            <person name="Sharma G."/>
            <person name="Narwani T."/>
            <person name="Subramanian S."/>
        </authorList>
    </citation>
    <scope>NUCLEOTIDE SEQUENCE [LARGE SCALE GENOMIC DNA]</scope>
    <source>
        <strain evidence="13">mixupus</strain>
    </source>
</reference>
<name>A0A0H4X2S0_9BACT</name>
<dbReference type="KEGG" id="mym:A176_005080"/>
<dbReference type="AlphaFoldDB" id="A0A0H4X2S0"/>
<comment type="similarity">
    <text evidence="2 10">Belongs to the HsdR family.</text>
</comment>
<dbReference type="PANTHER" id="PTHR30195:SF15">
    <property type="entry name" value="TYPE I RESTRICTION ENZYME HINDI ENDONUCLEASE SUBUNIT"/>
    <property type="match status" value="1"/>
</dbReference>
<dbReference type="eggNOG" id="COG0610">
    <property type="taxonomic scope" value="Bacteria"/>
</dbReference>
<dbReference type="RefSeq" id="WP_002637251.1">
    <property type="nucleotide sequence ID" value="NZ_CP012109.1"/>
</dbReference>
<keyword evidence="3" id="KW-0540">Nuclease</keyword>
<evidence type="ECO:0000256" key="4">
    <source>
        <dbReference type="ARBA" id="ARBA00022741"/>
    </source>
</evidence>
<dbReference type="CDD" id="cd18030">
    <property type="entry name" value="DEXHc_RE_I_HsdR"/>
    <property type="match status" value="1"/>
</dbReference>
<evidence type="ECO:0000256" key="9">
    <source>
        <dbReference type="ARBA" id="ARBA00023125"/>
    </source>
</evidence>
<evidence type="ECO:0000313" key="13">
    <source>
        <dbReference type="Proteomes" id="UP000009026"/>
    </source>
</evidence>
<dbReference type="Proteomes" id="UP000009026">
    <property type="component" value="Chromosome"/>
</dbReference>
<keyword evidence="12" id="KW-0347">Helicase</keyword>